<dbReference type="SUPFAM" id="SSF81301">
    <property type="entry name" value="Nucleotidyltransferase"/>
    <property type="match status" value="1"/>
</dbReference>
<dbReference type="AlphaFoldDB" id="A0A2Z4IZA7"/>
<evidence type="ECO:0008006" key="3">
    <source>
        <dbReference type="Google" id="ProtNLM"/>
    </source>
</evidence>
<proteinExistence type="predicted"/>
<sequence>MTAASGTAPAASRVREHLRRVDTAIARRVAPGPAGRELLNLVSREFRDLGQVRLERVGSARCGTSVAGFSDVDVLVVFTDPIRDLLYSPDWLREVTNGTWNPADGSLPYSLRNVLDVLAETPAGEPPAKSLLPDPPRPERVFGDFADRLTALGRTVSGFDTPRPDFPAVTFASKCDDPSIELVPGLEADFLWDGPEHTPSSGLSYRVFPGTRDRWLGTNPEQHDATLSCSPGGSDYTCREMIRLLKLLLKYAGGVPLRSYFIELFALRWIEGSHDLPARTVEDILERMAALGRHPYTHTGRLTRDIASVLAALAEQLRTCTAGGRLLDTVDLTTPETSGQTEACATPTAQAECADGVARLHEAVLRARHAEEAGDAETAVDLWQRLLHPPGGPRP</sequence>
<dbReference type="KEGG" id="scad:DN051_15680"/>
<reference evidence="1 2" key="1">
    <citation type="journal article" date="2019" name="Int. J. Syst. Evol. Microbiol.">
        <title>Streptomyces cadmiisoli sp. nov., a novel actinomycete isolated from cadmium-contaminated soil.</title>
        <authorList>
            <person name="Li K."/>
            <person name="Tang X."/>
            <person name="Zhao J."/>
            <person name="Guo Y."/>
            <person name="Tang Y."/>
            <person name="Gao J."/>
        </authorList>
    </citation>
    <scope>NUCLEOTIDE SEQUENCE [LARGE SCALE GENOMIC DNA]</scope>
    <source>
        <strain evidence="1 2">ZFG47</strain>
    </source>
</reference>
<dbReference type="Proteomes" id="UP000249616">
    <property type="component" value="Chromosome"/>
</dbReference>
<organism evidence="1 2">
    <name type="scientific">Streptomyces cadmiisoli</name>
    <dbReference type="NCBI Taxonomy" id="2184053"/>
    <lineage>
        <taxon>Bacteria</taxon>
        <taxon>Bacillati</taxon>
        <taxon>Actinomycetota</taxon>
        <taxon>Actinomycetes</taxon>
        <taxon>Kitasatosporales</taxon>
        <taxon>Streptomycetaceae</taxon>
        <taxon>Streptomyces</taxon>
        <taxon>Streptomyces aurantiacus group</taxon>
    </lineage>
</organism>
<name>A0A2Z4IZA7_9ACTN</name>
<dbReference type="RefSeq" id="WP_112438935.1">
    <property type="nucleotide sequence ID" value="NZ_CP030073.1"/>
</dbReference>
<accession>A0A2Z4IZA7</accession>
<evidence type="ECO:0000313" key="2">
    <source>
        <dbReference type="Proteomes" id="UP000249616"/>
    </source>
</evidence>
<dbReference type="EMBL" id="CP030073">
    <property type="protein sequence ID" value="AWW37908.1"/>
    <property type="molecule type" value="Genomic_DNA"/>
</dbReference>
<gene>
    <name evidence="1" type="ORF">DN051_15680</name>
</gene>
<protein>
    <recommendedName>
        <fullName evidence="3">Nucleotidyltransferase</fullName>
    </recommendedName>
</protein>
<keyword evidence="2" id="KW-1185">Reference proteome</keyword>
<dbReference type="InterPro" id="IPR043519">
    <property type="entry name" value="NT_sf"/>
</dbReference>
<evidence type="ECO:0000313" key="1">
    <source>
        <dbReference type="EMBL" id="AWW37908.1"/>
    </source>
</evidence>